<dbReference type="GO" id="GO:0004356">
    <property type="term" value="F:glutamine synthetase activity"/>
    <property type="evidence" value="ECO:0007669"/>
    <property type="project" value="InterPro"/>
</dbReference>
<evidence type="ECO:0000256" key="6">
    <source>
        <dbReference type="RuleBase" id="RU000384"/>
    </source>
</evidence>
<name>A0A1G6DE54_9BACT</name>
<keyword evidence="2" id="KW-0436">Ligase</keyword>
<evidence type="ECO:0000256" key="4">
    <source>
        <dbReference type="ARBA" id="ARBA00022840"/>
    </source>
</evidence>
<dbReference type="Pfam" id="PF03951">
    <property type="entry name" value="Gln-synt_N"/>
    <property type="match status" value="1"/>
</dbReference>
<dbReference type="PANTHER" id="PTHR43785">
    <property type="entry name" value="GAMMA-GLUTAMYLPUTRESCINE SYNTHETASE"/>
    <property type="match status" value="1"/>
</dbReference>
<organism evidence="9 10">
    <name type="scientific">Desulfonatronum thiosulfatophilum</name>
    <dbReference type="NCBI Taxonomy" id="617002"/>
    <lineage>
        <taxon>Bacteria</taxon>
        <taxon>Pseudomonadati</taxon>
        <taxon>Thermodesulfobacteriota</taxon>
        <taxon>Desulfovibrionia</taxon>
        <taxon>Desulfovibrionales</taxon>
        <taxon>Desulfonatronaceae</taxon>
        <taxon>Desulfonatronum</taxon>
    </lineage>
</organism>
<dbReference type="PROSITE" id="PS51986">
    <property type="entry name" value="GS_BETA_GRASP"/>
    <property type="match status" value="1"/>
</dbReference>
<dbReference type="InterPro" id="IPR008147">
    <property type="entry name" value="Gln_synt_N"/>
</dbReference>
<dbReference type="Pfam" id="PF00120">
    <property type="entry name" value="Gln-synt_C"/>
    <property type="match status" value="1"/>
</dbReference>
<evidence type="ECO:0000259" key="7">
    <source>
        <dbReference type="PROSITE" id="PS51986"/>
    </source>
</evidence>
<dbReference type="GO" id="GO:0005524">
    <property type="term" value="F:ATP binding"/>
    <property type="evidence" value="ECO:0007669"/>
    <property type="project" value="UniProtKB-KW"/>
</dbReference>
<dbReference type="SUPFAM" id="SSF55931">
    <property type="entry name" value="Glutamine synthetase/guanido kinase"/>
    <property type="match status" value="1"/>
</dbReference>
<protein>
    <submittedName>
        <fullName evidence="9">Glutamine synthetase</fullName>
    </submittedName>
</protein>
<dbReference type="PROSITE" id="PS00180">
    <property type="entry name" value="GLNA_1"/>
    <property type="match status" value="1"/>
</dbReference>
<dbReference type="InterPro" id="IPR008146">
    <property type="entry name" value="Gln_synth_cat_dom"/>
</dbReference>
<evidence type="ECO:0000313" key="10">
    <source>
        <dbReference type="Proteomes" id="UP000198771"/>
    </source>
</evidence>
<evidence type="ECO:0000256" key="2">
    <source>
        <dbReference type="ARBA" id="ARBA00022598"/>
    </source>
</evidence>
<dbReference type="SUPFAM" id="SSF54368">
    <property type="entry name" value="Glutamine synthetase, N-terminal domain"/>
    <property type="match status" value="1"/>
</dbReference>
<accession>A0A1G6DE54</accession>
<dbReference type="InterPro" id="IPR014746">
    <property type="entry name" value="Gln_synth/guanido_kin_cat_dom"/>
</dbReference>
<keyword evidence="4" id="KW-0067">ATP-binding</keyword>
<dbReference type="Gene3D" id="3.30.590.10">
    <property type="entry name" value="Glutamine synthetase/guanido kinase, catalytic domain"/>
    <property type="match status" value="1"/>
</dbReference>
<dbReference type="SMART" id="SM01230">
    <property type="entry name" value="Gln-synt_C"/>
    <property type="match status" value="1"/>
</dbReference>
<dbReference type="PROSITE" id="PS51987">
    <property type="entry name" value="GS_CATALYTIC"/>
    <property type="match status" value="1"/>
</dbReference>
<proteinExistence type="inferred from homology"/>
<dbReference type="AlphaFoldDB" id="A0A1G6DE54"/>
<evidence type="ECO:0000256" key="1">
    <source>
        <dbReference type="ARBA" id="ARBA00009897"/>
    </source>
</evidence>
<dbReference type="PANTHER" id="PTHR43785:SF12">
    <property type="entry name" value="TYPE-1 GLUTAMINE SYNTHETASE 2"/>
    <property type="match status" value="1"/>
</dbReference>
<dbReference type="GO" id="GO:0006542">
    <property type="term" value="P:glutamine biosynthetic process"/>
    <property type="evidence" value="ECO:0007669"/>
    <property type="project" value="InterPro"/>
</dbReference>
<feature type="domain" description="GS catalytic" evidence="8">
    <location>
        <begin position="107"/>
        <end position="441"/>
    </location>
</feature>
<evidence type="ECO:0000256" key="5">
    <source>
        <dbReference type="PROSITE-ProRule" id="PRU01330"/>
    </source>
</evidence>
<evidence type="ECO:0000259" key="8">
    <source>
        <dbReference type="PROSITE" id="PS51987"/>
    </source>
</evidence>
<dbReference type="RefSeq" id="WP_244148719.1">
    <property type="nucleotide sequence ID" value="NZ_FMXO01000011.1"/>
</dbReference>
<gene>
    <name evidence="9" type="ORF">SAMN05660653_02074</name>
</gene>
<dbReference type="Gene3D" id="3.10.20.70">
    <property type="entry name" value="Glutamine synthetase, N-terminal domain"/>
    <property type="match status" value="1"/>
</dbReference>
<comment type="similarity">
    <text evidence="1 5 6">Belongs to the glutamine synthetase family.</text>
</comment>
<dbReference type="InterPro" id="IPR027302">
    <property type="entry name" value="Gln_synth_N_conserv_site"/>
</dbReference>
<evidence type="ECO:0000256" key="3">
    <source>
        <dbReference type="ARBA" id="ARBA00022741"/>
    </source>
</evidence>
<dbReference type="Proteomes" id="UP000198771">
    <property type="component" value="Unassembled WGS sequence"/>
</dbReference>
<sequence>MNQEDSIVIANSGERYTDVEFIKIFFTDLNGRLRTLIINPEYMERIIDKGVGFDGSSIAGITTVDDSDRLLLPVPESYRVLEFANERIGFCIAKIMNLLGGRAHSDPRAVLERTLEKAEQEFGVRFQVAPEHEFFLLKSDDFSKNIHSDKAGYFHSDPHDKGGEVRNEIIRTLKRCGIRHEKTHHEVTASQHEINLEHTDALSAADRTVLFNYVAERVAAEHGMYMTLMPKPFDGQNRSAFHMHISMWDGDGANLFYDADDEHMLSRQARQFIGGILKYARQTSIVMASTYNSYKAYVAEREAPMVVGWGIKNRSSMVRLPYCTDAQSMRLELRSPDPSGNVYLQMAALIEMGIQGIREGIECGAPDMGCVYRNYQECRVWDERFLPRSMYEALVEAERSEFLRKLLGESIYKHYMCLKIASWEEHRTHVTPRELGNYLMI</sequence>
<dbReference type="STRING" id="617002.SAMN05660653_02074"/>
<feature type="domain" description="GS beta-grasp" evidence="7">
    <location>
        <begin position="17"/>
        <end position="100"/>
    </location>
</feature>
<keyword evidence="3" id="KW-0547">Nucleotide-binding</keyword>
<reference evidence="9 10" key="1">
    <citation type="submission" date="2016-10" db="EMBL/GenBank/DDBJ databases">
        <authorList>
            <person name="de Groot N.N."/>
        </authorList>
    </citation>
    <scope>NUCLEOTIDE SEQUENCE [LARGE SCALE GENOMIC DNA]</scope>
    <source>
        <strain evidence="9 10">ASO4-2</strain>
    </source>
</reference>
<dbReference type="InterPro" id="IPR036651">
    <property type="entry name" value="Gln_synt_N_sf"/>
</dbReference>
<keyword evidence="10" id="KW-1185">Reference proteome</keyword>
<dbReference type="EMBL" id="FMXO01000011">
    <property type="protein sequence ID" value="SDB43125.1"/>
    <property type="molecule type" value="Genomic_DNA"/>
</dbReference>
<evidence type="ECO:0000313" key="9">
    <source>
        <dbReference type="EMBL" id="SDB43125.1"/>
    </source>
</evidence>